<feature type="region of interest" description="Disordered" evidence="1">
    <location>
        <begin position="161"/>
        <end position="183"/>
    </location>
</feature>
<keyword evidence="2" id="KW-0472">Membrane</keyword>
<dbReference type="EMBL" id="MKKU01000341">
    <property type="protein sequence ID" value="RNF15036.1"/>
    <property type="molecule type" value="Genomic_DNA"/>
</dbReference>
<dbReference type="OrthoDB" id="258750at2759"/>
<dbReference type="GeneID" id="40319231"/>
<proteinExistence type="predicted"/>
<evidence type="ECO:0000256" key="1">
    <source>
        <dbReference type="SAM" id="MobiDB-lite"/>
    </source>
</evidence>
<dbReference type="RefSeq" id="XP_029227357.1">
    <property type="nucleotide sequence ID" value="XM_029372513.1"/>
</dbReference>
<feature type="transmembrane region" description="Helical" evidence="2">
    <location>
        <begin position="82"/>
        <end position="107"/>
    </location>
</feature>
<evidence type="ECO:0000313" key="4">
    <source>
        <dbReference type="Proteomes" id="UP000284403"/>
    </source>
</evidence>
<dbReference type="Proteomes" id="UP000284403">
    <property type="component" value="Unassembled WGS sequence"/>
</dbReference>
<accession>A0A422PBF5</accession>
<name>A0A422PBF5_9TRYP</name>
<feature type="transmembrane region" description="Helical" evidence="2">
    <location>
        <begin position="47"/>
        <end position="70"/>
    </location>
</feature>
<protein>
    <submittedName>
        <fullName evidence="3">Uncharacterized protein</fullName>
    </submittedName>
</protein>
<comment type="caution">
    <text evidence="3">The sequence shown here is derived from an EMBL/GenBank/DDBJ whole genome shotgun (WGS) entry which is preliminary data.</text>
</comment>
<keyword evidence="2" id="KW-0812">Transmembrane</keyword>
<keyword evidence="2" id="KW-1133">Transmembrane helix</keyword>
<reference evidence="3 4" key="1">
    <citation type="journal article" date="2018" name="BMC Genomics">
        <title>Genomic comparison of Trypanosoma conorhini and Trypanosoma rangeli to Trypanosoma cruzi strains of high and low virulence.</title>
        <authorList>
            <person name="Bradwell K.R."/>
            <person name="Koparde V.N."/>
            <person name="Matveyev A.V."/>
            <person name="Serrano M.G."/>
            <person name="Alves J.M."/>
            <person name="Parikh H."/>
            <person name="Huang B."/>
            <person name="Lee V."/>
            <person name="Espinosa-Alvarez O."/>
            <person name="Ortiz P.A."/>
            <person name="Costa-Martins A.G."/>
            <person name="Teixeira M.M."/>
            <person name="Buck G.A."/>
        </authorList>
    </citation>
    <scope>NUCLEOTIDE SEQUENCE [LARGE SCALE GENOMIC DNA]</scope>
    <source>
        <strain evidence="3 4">025E</strain>
    </source>
</reference>
<keyword evidence="4" id="KW-1185">Reference proteome</keyword>
<sequence>MYLLGISIPLACLFWHLACCVLSVVEYAVWMRFLSPDDIADSLRGAHLAFDVIGFVAYAVGGAPLFVYAYKYGLSYSQRQRRLLCGVAVVFLMWSFPIFVIELAMTLSGMGTRNPLDGIVFVLSLISSIIGGGIVWFAYMRLVAYYLHHFRGVERQIDPHNSSAPYPMHPVRSLPREGQPDTI</sequence>
<feature type="compositionally biased region" description="Basic and acidic residues" evidence="1">
    <location>
        <begin position="174"/>
        <end position="183"/>
    </location>
</feature>
<evidence type="ECO:0000256" key="2">
    <source>
        <dbReference type="SAM" id="Phobius"/>
    </source>
</evidence>
<feature type="transmembrane region" description="Helical" evidence="2">
    <location>
        <begin position="119"/>
        <end position="139"/>
    </location>
</feature>
<evidence type="ECO:0000313" key="3">
    <source>
        <dbReference type="EMBL" id="RNF15036.1"/>
    </source>
</evidence>
<dbReference type="AlphaFoldDB" id="A0A422PBF5"/>
<organism evidence="3 4">
    <name type="scientific">Trypanosoma conorhini</name>
    <dbReference type="NCBI Taxonomy" id="83891"/>
    <lineage>
        <taxon>Eukaryota</taxon>
        <taxon>Discoba</taxon>
        <taxon>Euglenozoa</taxon>
        <taxon>Kinetoplastea</taxon>
        <taxon>Metakinetoplastina</taxon>
        <taxon>Trypanosomatida</taxon>
        <taxon>Trypanosomatidae</taxon>
        <taxon>Trypanosoma</taxon>
    </lineage>
</organism>
<gene>
    <name evidence="3" type="ORF">Tco025E_05620</name>
</gene>